<evidence type="ECO:0008006" key="5">
    <source>
        <dbReference type="Google" id="ProtNLM"/>
    </source>
</evidence>
<protein>
    <recommendedName>
        <fullName evidence="5">Lipoprotein</fullName>
    </recommendedName>
</protein>
<evidence type="ECO:0000256" key="1">
    <source>
        <dbReference type="SAM" id="MobiDB-lite"/>
    </source>
</evidence>
<feature type="compositionally biased region" description="Polar residues" evidence="1">
    <location>
        <begin position="42"/>
        <end position="59"/>
    </location>
</feature>
<gene>
    <name evidence="3" type="ORF">GOB93_10990</name>
</gene>
<name>A0ABX0JP09_9PROT</name>
<keyword evidence="4" id="KW-1185">Reference proteome</keyword>
<feature type="region of interest" description="Disordered" evidence="1">
    <location>
        <begin position="32"/>
        <end position="137"/>
    </location>
</feature>
<sequence length="137" mass="14111">MVAFPRFSAGVALAFALSAGPMAGVACAAPNDPLAGAEMTNGDPTQQDAGSSVTTGVQSRQHEHLHVRGRRSLPPGYQEAPSMDIDHGPDPDHEEHVTRDSVTGANLSRFGSSYQDSGPTGTGTLGDSTGNGWVAPR</sequence>
<comment type="caution">
    <text evidence="3">The sequence shown here is derived from an EMBL/GenBank/DDBJ whole genome shotgun (WGS) entry which is preliminary data.</text>
</comment>
<feature type="compositionally biased region" description="Polar residues" evidence="1">
    <location>
        <begin position="100"/>
        <end position="119"/>
    </location>
</feature>
<dbReference type="Proteomes" id="UP000635278">
    <property type="component" value="Unassembled WGS sequence"/>
</dbReference>
<accession>A0ABX0JP09</accession>
<feature type="compositionally biased region" description="Basic and acidic residues" evidence="1">
    <location>
        <begin position="84"/>
        <end position="99"/>
    </location>
</feature>
<proteinExistence type="predicted"/>
<keyword evidence="2" id="KW-0732">Signal</keyword>
<feature type="chain" id="PRO_5046364062" description="Lipoprotein" evidence="2">
    <location>
        <begin position="29"/>
        <end position="137"/>
    </location>
</feature>
<dbReference type="EMBL" id="WOTB01000013">
    <property type="protein sequence ID" value="NHN85163.1"/>
    <property type="molecule type" value="Genomic_DNA"/>
</dbReference>
<evidence type="ECO:0000256" key="2">
    <source>
        <dbReference type="SAM" id="SignalP"/>
    </source>
</evidence>
<reference evidence="3 4" key="1">
    <citation type="journal article" date="2020" name="Int. J. Syst. Evol. Microbiol.">
        <title>Novel acetic acid bacteria from cider fermentations: Acetobacter conturbans sp. nov. and Acetobacter fallax sp. nov.</title>
        <authorList>
            <person name="Sombolestani A.S."/>
            <person name="Cleenwerck I."/>
            <person name="Cnockaert M."/>
            <person name="Borremans W."/>
            <person name="Wieme A.D."/>
            <person name="De Vuyst L."/>
            <person name="Vandamme P."/>
        </authorList>
    </citation>
    <scope>NUCLEOTIDE SEQUENCE [LARGE SCALE GENOMIC DNA]</scope>
    <source>
        <strain evidence="3 4">LMG 30640</strain>
    </source>
</reference>
<organism evidence="3 4">
    <name type="scientific">Acetobacter musti</name>
    <dbReference type="NCBI Taxonomy" id="864732"/>
    <lineage>
        <taxon>Bacteria</taxon>
        <taxon>Pseudomonadati</taxon>
        <taxon>Pseudomonadota</taxon>
        <taxon>Alphaproteobacteria</taxon>
        <taxon>Acetobacterales</taxon>
        <taxon>Acetobacteraceae</taxon>
        <taxon>Acetobacter</taxon>
    </lineage>
</organism>
<dbReference type="RefSeq" id="WP_173583552.1">
    <property type="nucleotide sequence ID" value="NZ_WOTB01000013.1"/>
</dbReference>
<feature type="signal peptide" evidence="2">
    <location>
        <begin position="1"/>
        <end position="28"/>
    </location>
</feature>
<evidence type="ECO:0000313" key="4">
    <source>
        <dbReference type="Proteomes" id="UP000635278"/>
    </source>
</evidence>
<evidence type="ECO:0000313" key="3">
    <source>
        <dbReference type="EMBL" id="NHN85163.1"/>
    </source>
</evidence>
<dbReference type="PROSITE" id="PS51257">
    <property type="entry name" value="PROKAR_LIPOPROTEIN"/>
    <property type="match status" value="1"/>
</dbReference>